<dbReference type="InterPro" id="IPR036961">
    <property type="entry name" value="Kinesin_motor_dom_sf"/>
</dbReference>
<dbReference type="EMBL" id="JAUJYO010000006">
    <property type="protein sequence ID" value="KAK1313516.1"/>
    <property type="molecule type" value="Genomic_DNA"/>
</dbReference>
<keyword evidence="1" id="KW-0493">Microtubule</keyword>
<comment type="caution">
    <text evidence="3">Lacks conserved residue(s) required for the propagation of feature annotation.</text>
</comment>
<proteinExistence type="inferred from homology"/>
<evidence type="ECO:0000256" key="2">
    <source>
        <dbReference type="ARBA" id="ARBA00023175"/>
    </source>
</evidence>
<dbReference type="Pfam" id="PF00225">
    <property type="entry name" value="Kinesin"/>
    <property type="match status" value="1"/>
</dbReference>
<dbReference type="SUPFAM" id="SSF52540">
    <property type="entry name" value="P-loop containing nucleoside triphosphate hydrolases"/>
    <property type="match status" value="1"/>
</dbReference>
<dbReference type="GO" id="GO:0005524">
    <property type="term" value="F:ATP binding"/>
    <property type="evidence" value="ECO:0007669"/>
    <property type="project" value="InterPro"/>
</dbReference>
<dbReference type="GO" id="GO:0005875">
    <property type="term" value="C:microtubule associated complex"/>
    <property type="evidence" value="ECO:0007669"/>
    <property type="project" value="TreeGrafter"/>
</dbReference>
<dbReference type="PANTHER" id="PTHR47969:SF9">
    <property type="entry name" value="KINESIN-LIKE PROTEIN"/>
    <property type="match status" value="1"/>
</dbReference>
<keyword evidence="2" id="KW-0505">Motor protein</keyword>
<name>A0AAV9EK32_ACOCL</name>
<evidence type="ECO:0000259" key="4">
    <source>
        <dbReference type="PROSITE" id="PS50067"/>
    </source>
</evidence>
<dbReference type="GO" id="GO:0051231">
    <property type="term" value="P:spindle elongation"/>
    <property type="evidence" value="ECO:0007669"/>
    <property type="project" value="TreeGrafter"/>
</dbReference>
<dbReference type="PROSITE" id="PS50067">
    <property type="entry name" value="KINESIN_MOTOR_2"/>
    <property type="match status" value="1"/>
</dbReference>
<dbReference type="InterPro" id="IPR001752">
    <property type="entry name" value="Kinesin_motor_dom"/>
</dbReference>
<keyword evidence="6" id="KW-1185">Reference proteome</keyword>
<reference evidence="5" key="1">
    <citation type="journal article" date="2023" name="Nat. Commun.">
        <title>Diploid and tetraploid genomes of Acorus and the evolution of monocots.</title>
        <authorList>
            <person name="Ma L."/>
            <person name="Liu K.W."/>
            <person name="Li Z."/>
            <person name="Hsiao Y.Y."/>
            <person name="Qi Y."/>
            <person name="Fu T."/>
            <person name="Tang G.D."/>
            <person name="Zhang D."/>
            <person name="Sun W.H."/>
            <person name="Liu D.K."/>
            <person name="Li Y."/>
            <person name="Chen G.Z."/>
            <person name="Liu X.D."/>
            <person name="Liao X.Y."/>
            <person name="Jiang Y.T."/>
            <person name="Yu X."/>
            <person name="Hao Y."/>
            <person name="Huang J."/>
            <person name="Zhao X.W."/>
            <person name="Ke S."/>
            <person name="Chen Y.Y."/>
            <person name="Wu W.L."/>
            <person name="Hsu J.L."/>
            <person name="Lin Y.F."/>
            <person name="Huang M.D."/>
            <person name="Li C.Y."/>
            <person name="Huang L."/>
            <person name="Wang Z.W."/>
            <person name="Zhao X."/>
            <person name="Zhong W.Y."/>
            <person name="Peng D.H."/>
            <person name="Ahmad S."/>
            <person name="Lan S."/>
            <person name="Zhang J.S."/>
            <person name="Tsai W.C."/>
            <person name="Van de Peer Y."/>
            <person name="Liu Z.J."/>
        </authorList>
    </citation>
    <scope>NUCLEOTIDE SEQUENCE</scope>
    <source>
        <strain evidence="5">CP</strain>
    </source>
</reference>
<dbReference type="GO" id="GO:0008017">
    <property type="term" value="F:microtubule binding"/>
    <property type="evidence" value="ECO:0007669"/>
    <property type="project" value="InterPro"/>
</dbReference>
<dbReference type="GO" id="GO:0007018">
    <property type="term" value="P:microtubule-based movement"/>
    <property type="evidence" value="ECO:0007669"/>
    <property type="project" value="InterPro"/>
</dbReference>
<protein>
    <recommendedName>
        <fullName evidence="4">Kinesin motor domain-containing protein</fullName>
    </recommendedName>
</protein>
<dbReference type="GO" id="GO:0007052">
    <property type="term" value="P:mitotic spindle organization"/>
    <property type="evidence" value="ECO:0007669"/>
    <property type="project" value="TreeGrafter"/>
</dbReference>
<comment type="similarity">
    <text evidence="3">Belongs to the TRAFAC class myosin-kinesin ATPase superfamily. Kinesin family.</text>
</comment>
<dbReference type="GO" id="GO:0005874">
    <property type="term" value="C:microtubule"/>
    <property type="evidence" value="ECO:0007669"/>
    <property type="project" value="UniProtKB-KW"/>
</dbReference>
<feature type="domain" description="Kinesin motor" evidence="4">
    <location>
        <begin position="1"/>
        <end position="182"/>
    </location>
</feature>
<dbReference type="GO" id="GO:0003777">
    <property type="term" value="F:microtubule motor activity"/>
    <property type="evidence" value="ECO:0007669"/>
    <property type="project" value="InterPro"/>
</dbReference>
<dbReference type="InterPro" id="IPR027640">
    <property type="entry name" value="Kinesin-like_fam"/>
</dbReference>
<dbReference type="Proteomes" id="UP001180020">
    <property type="component" value="Unassembled WGS sequence"/>
</dbReference>
<sequence>MASWTTTATDPARRKVRIVAKVTPFDAELANGTHRITVSRPDGEFTEKAAMIVVSDETSARSESYKFDWCYGTDEGVDHVFSKEGSEERPGLARLSMEEIFGLRNEKEISVKISFYEIYQERMYDLLEPKEQEVVVLEDAEGRIQLKGLSRVGVGSMADFTRLCANAQKAGNDVGMSRRHKD</sequence>
<comment type="caution">
    <text evidence="5">The sequence shown here is derived from an EMBL/GenBank/DDBJ whole genome shotgun (WGS) entry which is preliminary data.</text>
</comment>
<evidence type="ECO:0000313" key="6">
    <source>
        <dbReference type="Proteomes" id="UP001180020"/>
    </source>
</evidence>
<evidence type="ECO:0000256" key="1">
    <source>
        <dbReference type="ARBA" id="ARBA00022701"/>
    </source>
</evidence>
<evidence type="ECO:0000256" key="3">
    <source>
        <dbReference type="PROSITE-ProRule" id="PRU00283"/>
    </source>
</evidence>
<dbReference type="AlphaFoldDB" id="A0AAV9EK32"/>
<dbReference type="Gene3D" id="3.40.850.10">
    <property type="entry name" value="Kinesin motor domain"/>
    <property type="match status" value="1"/>
</dbReference>
<dbReference type="InterPro" id="IPR027417">
    <property type="entry name" value="P-loop_NTPase"/>
</dbReference>
<reference evidence="5" key="2">
    <citation type="submission" date="2023-06" db="EMBL/GenBank/DDBJ databases">
        <authorList>
            <person name="Ma L."/>
            <person name="Liu K.-W."/>
            <person name="Li Z."/>
            <person name="Hsiao Y.-Y."/>
            <person name="Qi Y."/>
            <person name="Fu T."/>
            <person name="Tang G."/>
            <person name="Zhang D."/>
            <person name="Sun W.-H."/>
            <person name="Liu D.-K."/>
            <person name="Li Y."/>
            <person name="Chen G.-Z."/>
            <person name="Liu X.-D."/>
            <person name="Liao X.-Y."/>
            <person name="Jiang Y.-T."/>
            <person name="Yu X."/>
            <person name="Hao Y."/>
            <person name="Huang J."/>
            <person name="Zhao X.-W."/>
            <person name="Ke S."/>
            <person name="Chen Y.-Y."/>
            <person name="Wu W.-L."/>
            <person name="Hsu J.-L."/>
            <person name="Lin Y.-F."/>
            <person name="Huang M.-D."/>
            <person name="Li C.-Y."/>
            <person name="Huang L."/>
            <person name="Wang Z.-W."/>
            <person name="Zhao X."/>
            <person name="Zhong W.-Y."/>
            <person name="Peng D.-H."/>
            <person name="Ahmad S."/>
            <person name="Lan S."/>
            <person name="Zhang J.-S."/>
            <person name="Tsai W.-C."/>
            <person name="Van De Peer Y."/>
            <person name="Liu Z.-J."/>
        </authorList>
    </citation>
    <scope>NUCLEOTIDE SEQUENCE</scope>
    <source>
        <strain evidence="5">CP</strain>
        <tissue evidence="5">Leaves</tissue>
    </source>
</reference>
<dbReference type="PANTHER" id="PTHR47969">
    <property type="entry name" value="CHROMOSOME-ASSOCIATED KINESIN KIF4A-RELATED"/>
    <property type="match status" value="1"/>
</dbReference>
<evidence type="ECO:0000313" key="5">
    <source>
        <dbReference type="EMBL" id="KAK1313516.1"/>
    </source>
</evidence>
<accession>A0AAV9EK32</accession>
<organism evidence="5 6">
    <name type="scientific">Acorus calamus</name>
    <name type="common">Sweet flag</name>
    <dbReference type="NCBI Taxonomy" id="4465"/>
    <lineage>
        <taxon>Eukaryota</taxon>
        <taxon>Viridiplantae</taxon>
        <taxon>Streptophyta</taxon>
        <taxon>Embryophyta</taxon>
        <taxon>Tracheophyta</taxon>
        <taxon>Spermatophyta</taxon>
        <taxon>Magnoliopsida</taxon>
        <taxon>Liliopsida</taxon>
        <taxon>Acoraceae</taxon>
        <taxon>Acorus</taxon>
    </lineage>
</organism>
<gene>
    <name evidence="5" type="ORF">QJS10_CPA06g00288</name>
</gene>